<dbReference type="Gramene" id="TuG1812S0000416000.01.T01">
    <property type="protein sequence ID" value="TuG1812S0000416000.01.T01"/>
    <property type="gene ID" value="TuG1812S0000416000.01"/>
</dbReference>
<evidence type="ECO:0000313" key="2">
    <source>
        <dbReference type="EnsemblPlants" id="TuG1812S0000416000.01.T01"/>
    </source>
</evidence>
<feature type="region of interest" description="Disordered" evidence="1">
    <location>
        <begin position="137"/>
        <end position="168"/>
    </location>
</feature>
<evidence type="ECO:0000313" key="3">
    <source>
        <dbReference type="Proteomes" id="UP000015106"/>
    </source>
</evidence>
<organism evidence="2 3">
    <name type="scientific">Triticum urartu</name>
    <name type="common">Red wild einkorn</name>
    <name type="synonym">Crithodium urartu</name>
    <dbReference type="NCBI Taxonomy" id="4572"/>
    <lineage>
        <taxon>Eukaryota</taxon>
        <taxon>Viridiplantae</taxon>
        <taxon>Streptophyta</taxon>
        <taxon>Embryophyta</taxon>
        <taxon>Tracheophyta</taxon>
        <taxon>Spermatophyta</taxon>
        <taxon>Magnoliopsida</taxon>
        <taxon>Liliopsida</taxon>
        <taxon>Poales</taxon>
        <taxon>Poaceae</taxon>
        <taxon>BOP clade</taxon>
        <taxon>Pooideae</taxon>
        <taxon>Triticodae</taxon>
        <taxon>Triticeae</taxon>
        <taxon>Triticinae</taxon>
        <taxon>Triticum</taxon>
    </lineage>
</organism>
<dbReference type="Proteomes" id="UP000015106">
    <property type="component" value="Unassembled WGS sequence"/>
</dbReference>
<protein>
    <submittedName>
        <fullName evidence="2">Uncharacterized protein</fullName>
    </submittedName>
</protein>
<accession>A0A8R7VBI8</accession>
<dbReference type="EnsemblPlants" id="TuG1812S0000416000.01.T01">
    <property type="protein sequence ID" value="TuG1812S0000416000.01.T01"/>
    <property type="gene ID" value="TuG1812S0000416000.01"/>
</dbReference>
<reference evidence="2" key="2">
    <citation type="submission" date="2022-06" db="UniProtKB">
        <authorList>
            <consortium name="EnsemblPlants"/>
        </authorList>
    </citation>
    <scope>IDENTIFICATION</scope>
</reference>
<feature type="compositionally biased region" description="Basic and acidic residues" evidence="1">
    <location>
        <begin position="151"/>
        <end position="166"/>
    </location>
</feature>
<sequence length="309" mass="31529">MEDALMEVAVAVEPGHVAAGGHGAAQPVEAHVELLEASQRRHLRRYGAADGVVAEVGVGELLRELHAGEVKVEGVAGHVEVLDDLLCAEEAGGVAGEGVAGEVDVGEVDSGELSRDGAGEVVVGELEVGAVGGLGQEERRDGAGEAVAAEVDTREADEVGEGRWDGAGEGVVGEVEEGECGERAEEGGHRAGHTRVGDCELREVGKRGEGVRDDTGDGREVVEGEGLKEGEVADGVRDGAGHVGVLVDTEADDAARVGITVDIIPVAAGGVGRPRREVVGAAHGDVDGNQGGMVIVVALVRHRHRNKEE</sequence>
<evidence type="ECO:0000256" key="1">
    <source>
        <dbReference type="SAM" id="MobiDB-lite"/>
    </source>
</evidence>
<keyword evidence="3" id="KW-1185">Reference proteome</keyword>
<name>A0A8R7VBI8_TRIUA</name>
<dbReference type="AlphaFoldDB" id="A0A8R7VBI8"/>
<reference evidence="3" key="1">
    <citation type="journal article" date="2013" name="Nature">
        <title>Draft genome of the wheat A-genome progenitor Triticum urartu.</title>
        <authorList>
            <person name="Ling H.Q."/>
            <person name="Zhao S."/>
            <person name="Liu D."/>
            <person name="Wang J."/>
            <person name="Sun H."/>
            <person name="Zhang C."/>
            <person name="Fan H."/>
            <person name="Li D."/>
            <person name="Dong L."/>
            <person name="Tao Y."/>
            <person name="Gao C."/>
            <person name="Wu H."/>
            <person name="Li Y."/>
            <person name="Cui Y."/>
            <person name="Guo X."/>
            <person name="Zheng S."/>
            <person name="Wang B."/>
            <person name="Yu K."/>
            <person name="Liang Q."/>
            <person name="Yang W."/>
            <person name="Lou X."/>
            <person name="Chen J."/>
            <person name="Feng M."/>
            <person name="Jian J."/>
            <person name="Zhang X."/>
            <person name="Luo G."/>
            <person name="Jiang Y."/>
            <person name="Liu J."/>
            <person name="Wang Z."/>
            <person name="Sha Y."/>
            <person name="Zhang B."/>
            <person name="Wu H."/>
            <person name="Tang D."/>
            <person name="Shen Q."/>
            <person name="Xue P."/>
            <person name="Zou S."/>
            <person name="Wang X."/>
            <person name="Liu X."/>
            <person name="Wang F."/>
            <person name="Yang Y."/>
            <person name="An X."/>
            <person name="Dong Z."/>
            <person name="Zhang K."/>
            <person name="Zhang X."/>
            <person name="Luo M.C."/>
            <person name="Dvorak J."/>
            <person name="Tong Y."/>
            <person name="Wang J."/>
            <person name="Yang H."/>
            <person name="Li Z."/>
            <person name="Wang D."/>
            <person name="Zhang A."/>
            <person name="Wang J."/>
        </authorList>
    </citation>
    <scope>NUCLEOTIDE SEQUENCE</scope>
    <source>
        <strain evidence="3">cv. G1812</strain>
    </source>
</reference>
<proteinExistence type="predicted"/>